<evidence type="ECO:0000313" key="2">
    <source>
        <dbReference type="EMBL" id="CAD9464380.1"/>
    </source>
</evidence>
<keyword evidence="1" id="KW-1133">Transmembrane helix</keyword>
<organism evidence="2">
    <name type="scientific">Octactis speculum</name>
    <dbReference type="NCBI Taxonomy" id="3111310"/>
    <lineage>
        <taxon>Eukaryota</taxon>
        <taxon>Sar</taxon>
        <taxon>Stramenopiles</taxon>
        <taxon>Ochrophyta</taxon>
        <taxon>Dictyochophyceae</taxon>
        <taxon>Dictyochales</taxon>
        <taxon>Dictyochaceae</taxon>
        <taxon>Octactis</taxon>
    </lineage>
</organism>
<protein>
    <submittedName>
        <fullName evidence="2">Uncharacterized protein</fullName>
    </submittedName>
</protein>
<gene>
    <name evidence="2" type="ORF">DSPE1174_LOCUS25670</name>
</gene>
<dbReference type="AlphaFoldDB" id="A0A7S2DU02"/>
<proteinExistence type="predicted"/>
<sequence>MNGLVTVTNRDRSRRGTALFRISTTTSFGLWMPLLLISLAGARTMSDLYSEASTCSTAFEARLNDTVCKVDKLSFQSKSNHFPAGWAASILDALHMGFDSCTSCEKGNAHKSTCAQCYMYCDTLDVVQGEVEALSGCDIIPDTTEESANGCSDNFQTRISYIHDKQNDFIDDANYPASWFASLLAEFLDASEWCSRCGETKKDTQSNSNCDRCSATCQLTNAYAMDYQSAESTSIASTSSKSSSKDEIMGLPPKYTKVARSVIWVAKRGAIATGLVAGAVATLLATLAFTRFVDRWVQRRIKRDQHESPYLLMHNDGSPHYTEF</sequence>
<evidence type="ECO:0000256" key="1">
    <source>
        <dbReference type="SAM" id="Phobius"/>
    </source>
</evidence>
<reference evidence="2" key="1">
    <citation type="submission" date="2021-01" db="EMBL/GenBank/DDBJ databases">
        <authorList>
            <person name="Corre E."/>
            <person name="Pelletier E."/>
            <person name="Niang G."/>
            <person name="Scheremetjew M."/>
            <person name="Finn R."/>
            <person name="Kale V."/>
            <person name="Holt S."/>
            <person name="Cochrane G."/>
            <person name="Meng A."/>
            <person name="Brown T."/>
            <person name="Cohen L."/>
        </authorList>
    </citation>
    <scope>NUCLEOTIDE SEQUENCE</scope>
    <source>
        <strain evidence="2">CCMP1381</strain>
    </source>
</reference>
<feature type="transmembrane region" description="Helical" evidence="1">
    <location>
        <begin position="18"/>
        <end position="40"/>
    </location>
</feature>
<keyword evidence="1" id="KW-0472">Membrane</keyword>
<keyword evidence="1" id="KW-0812">Transmembrane</keyword>
<dbReference type="EMBL" id="HBGS01049298">
    <property type="protein sequence ID" value="CAD9464380.1"/>
    <property type="molecule type" value="Transcribed_RNA"/>
</dbReference>
<accession>A0A7S2DU02</accession>
<feature type="transmembrane region" description="Helical" evidence="1">
    <location>
        <begin position="270"/>
        <end position="293"/>
    </location>
</feature>
<name>A0A7S2DU02_9STRA</name>